<keyword evidence="4 5" id="KW-0472">Membrane</keyword>
<dbReference type="RefSeq" id="WP_058029400.1">
    <property type="nucleotide sequence ID" value="NZ_CP013187.1"/>
</dbReference>
<dbReference type="EMBL" id="CP013187">
    <property type="protein sequence ID" value="ALO41683.1"/>
    <property type="molecule type" value="Genomic_DNA"/>
</dbReference>
<dbReference type="InterPro" id="IPR004710">
    <property type="entry name" value="Bilac:Na_transpt"/>
</dbReference>
<comment type="subcellular location">
    <subcellularLocation>
        <location evidence="1">Membrane</location>
        <topology evidence="1">Multi-pass membrane protein</topology>
    </subcellularLocation>
</comment>
<feature type="transmembrane region" description="Helical" evidence="5">
    <location>
        <begin position="188"/>
        <end position="207"/>
    </location>
</feature>
<keyword evidence="2 5" id="KW-0812">Transmembrane</keyword>
<gene>
    <name evidence="6" type="ORF">PP2015_1167</name>
</gene>
<evidence type="ECO:0000313" key="6">
    <source>
        <dbReference type="EMBL" id="ALO41683.1"/>
    </source>
</evidence>
<feature type="transmembrane region" description="Helical" evidence="5">
    <location>
        <begin position="63"/>
        <end position="85"/>
    </location>
</feature>
<dbReference type="InterPro" id="IPR038770">
    <property type="entry name" value="Na+/solute_symporter_sf"/>
</dbReference>
<evidence type="ECO:0000313" key="7">
    <source>
        <dbReference type="Proteomes" id="UP000061457"/>
    </source>
</evidence>
<dbReference type="OrthoDB" id="5769065at2"/>
<evidence type="ECO:0000256" key="1">
    <source>
        <dbReference type="ARBA" id="ARBA00004141"/>
    </source>
</evidence>
<name>A0A0S2K0Y0_9GAMM</name>
<feature type="transmembrane region" description="Helical" evidence="5">
    <location>
        <begin position="213"/>
        <end position="234"/>
    </location>
</feature>
<feature type="transmembrane region" description="Helical" evidence="5">
    <location>
        <begin position="118"/>
        <end position="139"/>
    </location>
</feature>
<dbReference type="Proteomes" id="UP000061457">
    <property type="component" value="Chromosome I"/>
</dbReference>
<organism evidence="6 7">
    <name type="scientific">Pseudoalteromonas phenolica</name>
    <dbReference type="NCBI Taxonomy" id="161398"/>
    <lineage>
        <taxon>Bacteria</taxon>
        <taxon>Pseudomonadati</taxon>
        <taxon>Pseudomonadota</taxon>
        <taxon>Gammaproteobacteria</taxon>
        <taxon>Alteromonadales</taxon>
        <taxon>Pseudoalteromonadaceae</taxon>
        <taxon>Pseudoalteromonas</taxon>
    </lineage>
</organism>
<feature type="transmembrane region" description="Helical" evidence="5">
    <location>
        <begin position="91"/>
        <end position="111"/>
    </location>
</feature>
<evidence type="ECO:0000256" key="3">
    <source>
        <dbReference type="ARBA" id="ARBA00022989"/>
    </source>
</evidence>
<reference evidence="6 7" key="1">
    <citation type="submission" date="2015-11" db="EMBL/GenBank/DDBJ databases">
        <authorList>
            <person name="Zhang Y."/>
            <person name="Guo Z."/>
        </authorList>
    </citation>
    <scope>NUCLEOTIDE SEQUENCE [LARGE SCALE GENOMIC DNA]</scope>
    <source>
        <strain evidence="6 7">KCTC 12086</strain>
    </source>
</reference>
<evidence type="ECO:0000256" key="4">
    <source>
        <dbReference type="ARBA" id="ARBA00023136"/>
    </source>
</evidence>
<dbReference type="Pfam" id="PF01758">
    <property type="entry name" value="SBF"/>
    <property type="match status" value="1"/>
</dbReference>
<feature type="transmembrane region" description="Helical" evidence="5">
    <location>
        <begin position="29"/>
        <end position="51"/>
    </location>
</feature>
<evidence type="ECO:0000256" key="5">
    <source>
        <dbReference type="SAM" id="Phobius"/>
    </source>
</evidence>
<dbReference type="GO" id="GO:0016020">
    <property type="term" value="C:membrane"/>
    <property type="evidence" value="ECO:0007669"/>
    <property type="project" value="UniProtKB-SubCell"/>
</dbReference>
<dbReference type="InterPro" id="IPR002657">
    <property type="entry name" value="BilAc:Na_symport/Acr3"/>
</dbReference>
<dbReference type="PATRIC" id="fig|161398.10.peg.1188"/>
<dbReference type="AlphaFoldDB" id="A0A0S2K0Y0"/>
<feature type="transmembrane region" description="Helical" evidence="5">
    <location>
        <begin position="159"/>
        <end position="181"/>
    </location>
</feature>
<keyword evidence="7" id="KW-1185">Reference proteome</keyword>
<sequence length="302" mass="32387">MKLSLQLFPLWAVISSAIAYLNPSLFTGFKSIIVPLLMFIMLTMGLTLKPADFKRVVENKKAIGLGLVLQFTIMPVTAFLLSQLFALDTHMLIGMVLVGAVAGGTASNVLCYLAKGDVALSVTMTAVSTLIGVFMTPLLTNLLIGQNVDIPVLSMLSSLAKIVLLPLLVGVTLNYVFATVIEKIHSKLPIIAMLAIIFIISIIVALNQQKLQSLSLLIVAAVVVHNLIGLMLGYWAPKKLGFDEQICRTVAFEVGMQNSGLAVALAIKFFTPAAAIAGTLFSIWHNISGSLLAGYWQKKSAD</sequence>
<dbReference type="Gene3D" id="1.20.1530.20">
    <property type="match status" value="1"/>
</dbReference>
<evidence type="ECO:0000256" key="2">
    <source>
        <dbReference type="ARBA" id="ARBA00022692"/>
    </source>
</evidence>
<proteinExistence type="predicted"/>
<dbReference type="PANTHER" id="PTHR10361">
    <property type="entry name" value="SODIUM-BILE ACID COTRANSPORTER"/>
    <property type="match status" value="1"/>
</dbReference>
<dbReference type="KEGG" id="pphe:PP2015_1167"/>
<protein>
    <submittedName>
        <fullName evidence="6">Sodium-dependent transporter</fullName>
    </submittedName>
</protein>
<dbReference type="PANTHER" id="PTHR10361:SF28">
    <property type="entry name" value="P3 PROTEIN-RELATED"/>
    <property type="match status" value="1"/>
</dbReference>
<accession>A0A0S2K0Y0</accession>
<keyword evidence="3 5" id="KW-1133">Transmembrane helix</keyword>